<dbReference type="Gene3D" id="3.10.129.10">
    <property type="entry name" value="Hotdog Thioesterase"/>
    <property type="match status" value="1"/>
</dbReference>
<dbReference type="PANTHER" id="PTHR36934:SF1">
    <property type="entry name" value="THIOESTERASE DOMAIN-CONTAINING PROTEIN"/>
    <property type="match status" value="1"/>
</dbReference>
<feature type="domain" description="Fluoroacetyl-CoA-specific thioesterase-like" evidence="1">
    <location>
        <begin position="15"/>
        <end position="116"/>
    </location>
</feature>
<protein>
    <recommendedName>
        <fullName evidence="1">Fluoroacetyl-CoA-specific thioesterase-like domain-containing protein</fullName>
    </recommendedName>
</protein>
<dbReference type="InterPro" id="IPR029069">
    <property type="entry name" value="HotDog_dom_sf"/>
</dbReference>
<dbReference type="EMBL" id="JAEQNB010000010">
    <property type="protein sequence ID" value="MBL0389289.1"/>
    <property type="molecule type" value="Genomic_DNA"/>
</dbReference>
<accession>A0ABS1JG77</accession>
<dbReference type="PANTHER" id="PTHR36934">
    <property type="entry name" value="BLR0278 PROTEIN"/>
    <property type="match status" value="1"/>
</dbReference>
<dbReference type="RefSeq" id="WP_201638291.1">
    <property type="nucleotide sequence ID" value="NZ_JAEQNB010000010.1"/>
</dbReference>
<evidence type="ECO:0000313" key="3">
    <source>
        <dbReference type="Proteomes" id="UP000602284"/>
    </source>
</evidence>
<keyword evidence="3" id="KW-1185">Reference proteome</keyword>
<proteinExistence type="predicted"/>
<comment type="caution">
    <text evidence="2">The sequence shown here is derived from an EMBL/GenBank/DDBJ whole genome shotgun (WGS) entry which is preliminary data.</text>
</comment>
<sequence>MQFRIGATVTVTDVVKDEYLATNWKNNFPVLSTPILLWLAELVCMQVVEQEVGADCATVGTAHQMKHLAATPCGERFTITATLREVDRKKLVFDVTAEDEHEQILSGVHERFVIDETKFLARVSDKQSRVGVR</sequence>
<name>A0ABS1JG77_9BACL</name>
<organism evidence="2 3">
    <name type="scientific">Tumebacillus amylolyticus</name>
    <dbReference type="NCBI Taxonomy" id="2801339"/>
    <lineage>
        <taxon>Bacteria</taxon>
        <taxon>Bacillati</taxon>
        <taxon>Bacillota</taxon>
        <taxon>Bacilli</taxon>
        <taxon>Bacillales</taxon>
        <taxon>Alicyclobacillaceae</taxon>
        <taxon>Tumebacillus</taxon>
    </lineage>
</organism>
<dbReference type="Pfam" id="PF22636">
    <property type="entry name" value="FlK"/>
    <property type="match status" value="1"/>
</dbReference>
<dbReference type="Proteomes" id="UP000602284">
    <property type="component" value="Unassembled WGS sequence"/>
</dbReference>
<gene>
    <name evidence="2" type="ORF">JJB07_22110</name>
</gene>
<evidence type="ECO:0000259" key="1">
    <source>
        <dbReference type="Pfam" id="PF22636"/>
    </source>
</evidence>
<evidence type="ECO:0000313" key="2">
    <source>
        <dbReference type="EMBL" id="MBL0389289.1"/>
    </source>
</evidence>
<dbReference type="InterPro" id="IPR054485">
    <property type="entry name" value="FlK-like_dom"/>
</dbReference>
<dbReference type="PIRSF" id="PIRSF014972">
    <property type="entry name" value="FlK"/>
    <property type="match status" value="1"/>
</dbReference>
<dbReference type="InterPro" id="IPR025540">
    <property type="entry name" value="FlK"/>
</dbReference>
<reference evidence="2 3" key="1">
    <citation type="submission" date="2021-01" db="EMBL/GenBank/DDBJ databases">
        <title>Tumebacillus sp. strain ITR2 16S ribosomal RNA gene Genome sequencing and assembly.</title>
        <authorList>
            <person name="Kang M."/>
        </authorList>
    </citation>
    <scope>NUCLEOTIDE SEQUENCE [LARGE SCALE GENOMIC DNA]</scope>
    <source>
        <strain evidence="2 3">ITR2</strain>
    </source>
</reference>
<dbReference type="SUPFAM" id="SSF54637">
    <property type="entry name" value="Thioesterase/thiol ester dehydrase-isomerase"/>
    <property type="match status" value="1"/>
</dbReference>